<keyword evidence="1" id="KW-1185">Reference proteome</keyword>
<dbReference type="WBParaSite" id="ACRNAN_scaffold6762.g12768.t1">
    <property type="protein sequence ID" value="ACRNAN_scaffold6762.g12768.t1"/>
    <property type="gene ID" value="ACRNAN_scaffold6762.g12768"/>
</dbReference>
<sequence>MLYEFDSQSEDQKNNRQTAVKIRAIYGEHAITDRDAQKLNSLMKAILMWKIVAISILADRKNKKKKFGKRYGY</sequence>
<dbReference type="AlphaFoldDB" id="A0A914E9Y7"/>
<name>A0A914E9Y7_9BILA</name>
<accession>A0A914E9Y7</accession>
<reference evidence="2" key="1">
    <citation type="submission" date="2022-11" db="UniProtKB">
        <authorList>
            <consortium name="WormBaseParasite"/>
        </authorList>
    </citation>
    <scope>IDENTIFICATION</scope>
</reference>
<proteinExistence type="predicted"/>
<evidence type="ECO:0000313" key="1">
    <source>
        <dbReference type="Proteomes" id="UP000887540"/>
    </source>
</evidence>
<evidence type="ECO:0000313" key="2">
    <source>
        <dbReference type="WBParaSite" id="ACRNAN_scaffold6762.g12768.t1"/>
    </source>
</evidence>
<organism evidence="1 2">
    <name type="scientific">Acrobeloides nanus</name>
    <dbReference type="NCBI Taxonomy" id="290746"/>
    <lineage>
        <taxon>Eukaryota</taxon>
        <taxon>Metazoa</taxon>
        <taxon>Ecdysozoa</taxon>
        <taxon>Nematoda</taxon>
        <taxon>Chromadorea</taxon>
        <taxon>Rhabditida</taxon>
        <taxon>Tylenchina</taxon>
        <taxon>Cephalobomorpha</taxon>
        <taxon>Cephaloboidea</taxon>
        <taxon>Cephalobidae</taxon>
        <taxon>Acrobeloides</taxon>
    </lineage>
</organism>
<protein>
    <submittedName>
        <fullName evidence="2">Uncharacterized protein</fullName>
    </submittedName>
</protein>
<dbReference type="Proteomes" id="UP000887540">
    <property type="component" value="Unplaced"/>
</dbReference>